<dbReference type="PANTHER" id="PTHR43179">
    <property type="entry name" value="RHAMNOSYLTRANSFERASE WBBL"/>
    <property type="match status" value="1"/>
</dbReference>
<dbReference type="CDD" id="cd04186">
    <property type="entry name" value="GT_2_like_c"/>
    <property type="match status" value="1"/>
</dbReference>
<evidence type="ECO:0000259" key="5">
    <source>
        <dbReference type="Pfam" id="PF00535"/>
    </source>
</evidence>
<dbReference type="Pfam" id="PF00535">
    <property type="entry name" value="Glycos_transf_2"/>
    <property type="match status" value="1"/>
</dbReference>
<keyword evidence="4" id="KW-0472">Membrane</keyword>
<evidence type="ECO:0000256" key="2">
    <source>
        <dbReference type="ARBA" id="ARBA00022676"/>
    </source>
</evidence>
<keyword evidence="2" id="KW-0328">Glycosyltransferase</keyword>
<gene>
    <name evidence="6" type="ORF">ENU78_04730</name>
</gene>
<evidence type="ECO:0000256" key="4">
    <source>
        <dbReference type="SAM" id="Phobius"/>
    </source>
</evidence>
<dbReference type="EMBL" id="DTDV01000013">
    <property type="protein sequence ID" value="HGK23739.1"/>
    <property type="molecule type" value="Genomic_DNA"/>
</dbReference>
<protein>
    <submittedName>
        <fullName evidence="6">Glycosyltransferase family 2 protein</fullName>
    </submittedName>
</protein>
<dbReference type="AlphaFoldDB" id="A0A7V3ZIR0"/>
<evidence type="ECO:0000256" key="3">
    <source>
        <dbReference type="ARBA" id="ARBA00022679"/>
    </source>
</evidence>
<accession>A0A7V3ZIR0</accession>
<dbReference type="PANTHER" id="PTHR43179:SF12">
    <property type="entry name" value="GALACTOFURANOSYLTRANSFERASE GLFT2"/>
    <property type="match status" value="1"/>
</dbReference>
<feature type="domain" description="Glycosyltransferase 2-like" evidence="5">
    <location>
        <begin position="8"/>
        <end position="163"/>
    </location>
</feature>
<feature type="transmembrane region" description="Helical" evidence="4">
    <location>
        <begin position="285"/>
        <end position="304"/>
    </location>
</feature>
<dbReference type="InterPro" id="IPR001173">
    <property type="entry name" value="Glyco_trans_2-like"/>
</dbReference>
<proteinExistence type="inferred from homology"/>
<keyword evidence="4" id="KW-1133">Transmembrane helix</keyword>
<comment type="similarity">
    <text evidence="1">Belongs to the glycosyltransferase 2 family.</text>
</comment>
<comment type="caution">
    <text evidence="6">The sequence shown here is derived from an EMBL/GenBank/DDBJ whole genome shotgun (WGS) entry which is preliminary data.</text>
</comment>
<dbReference type="InterPro" id="IPR029044">
    <property type="entry name" value="Nucleotide-diphossugar_trans"/>
</dbReference>
<reference evidence="6" key="1">
    <citation type="journal article" date="2020" name="mSystems">
        <title>Genome- and Community-Level Interaction Insights into Carbon Utilization and Element Cycling Functions of Hydrothermarchaeota in Hydrothermal Sediment.</title>
        <authorList>
            <person name="Zhou Z."/>
            <person name="Liu Y."/>
            <person name="Xu W."/>
            <person name="Pan J."/>
            <person name="Luo Z.H."/>
            <person name="Li M."/>
        </authorList>
    </citation>
    <scope>NUCLEOTIDE SEQUENCE [LARGE SCALE GENOMIC DNA]</scope>
    <source>
        <strain evidence="6">SpSt-70</strain>
    </source>
</reference>
<dbReference type="GO" id="GO:0016757">
    <property type="term" value="F:glycosyltransferase activity"/>
    <property type="evidence" value="ECO:0007669"/>
    <property type="project" value="UniProtKB-KW"/>
</dbReference>
<name>A0A7V3ZIR0_DICTH</name>
<keyword evidence="3 6" id="KW-0808">Transferase</keyword>
<dbReference type="RefSeq" id="WP_149123221.1">
    <property type="nucleotide sequence ID" value="NZ_VTFL01000007.1"/>
</dbReference>
<dbReference type="Gene3D" id="3.90.550.10">
    <property type="entry name" value="Spore Coat Polysaccharide Biosynthesis Protein SpsA, Chain A"/>
    <property type="match status" value="1"/>
</dbReference>
<evidence type="ECO:0000256" key="1">
    <source>
        <dbReference type="ARBA" id="ARBA00006739"/>
    </source>
</evidence>
<dbReference type="SUPFAM" id="SSF53448">
    <property type="entry name" value="Nucleotide-diphospho-sugar transferases"/>
    <property type="match status" value="1"/>
</dbReference>
<evidence type="ECO:0000313" key="6">
    <source>
        <dbReference type="EMBL" id="HGK23739.1"/>
    </source>
</evidence>
<organism evidence="6">
    <name type="scientific">Dictyoglomus thermophilum</name>
    <dbReference type="NCBI Taxonomy" id="14"/>
    <lineage>
        <taxon>Bacteria</taxon>
        <taxon>Pseudomonadati</taxon>
        <taxon>Dictyoglomota</taxon>
        <taxon>Dictyoglomia</taxon>
        <taxon>Dictyoglomales</taxon>
        <taxon>Dictyoglomaceae</taxon>
        <taxon>Dictyoglomus</taxon>
    </lineage>
</organism>
<sequence length="326" mass="38094">MKNNKVYIIIIHYKGLEDTFSLLDNLLSLDYQDFQVILVNNNPEENLFGNLKSFIITRGWNLLTEQVEDNYITLSIDKFKYPVVLINQERNLGYAGGVNTGIRYTLKYNDFSYLWILNNDLILAPDSLRELINFAEKLKSEGKRVGIIGSKLLYYHSPQILQGVGGKYNKYFALTKHIGGFEEDKGQYDRENIEIDYVIGASMFVPKEFIEDVGLMDERYFLYFEDVDWSERARRKGYVITCCYKSKVYHKEGASIGSSSKGEKKSELADYYGIRNRIVFTKKFYPQYLFTVYLSLLGVILNRVKRRQFNRIKLVFEAIKDIPKEN</sequence>
<keyword evidence="4" id="KW-0812">Transmembrane</keyword>